<dbReference type="GO" id="GO:0006313">
    <property type="term" value="P:DNA transposition"/>
    <property type="evidence" value="ECO:0007669"/>
    <property type="project" value="InterPro"/>
</dbReference>
<dbReference type="RefSeq" id="WP_112351964.1">
    <property type="nucleotide sequence ID" value="NZ_LS483452.1"/>
</dbReference>
<accession>A0A330M1P0</accession>
<gene>
    <name evidence="3" type="ORF">SHEWBE_1478</name>
</gene>
<dbReference type="AlphaFoldDB" id="A0A330M1P0"/>
<dbReference type="InterPro" id="IPR002525">
    <property type="entry name" value="Transp_IS110-like_N"/>
</dbReference>
<dbReference type="InterPro" id="IPR003346">
    <property type="entry name" value="Transposase_20"/>
</dbReference>
<feature type="domain" description="Transposase IS110-like N-terminal" evidence="1">
    <location>
        <begin position="7"/>
        <end position="145"/>
    </location>
</feature>
<dbReference type="InterPro" id="IPR047650">
    <property type="entry name" value="Transpos_IS110"/>
</dbReference>
<feature type="domain" description="Transposase IS116/IS110/IS902 C-terminal" evidence="2">
    <location>
        <begin position="211"/>
        <end position="289"/>
    </location>
</feature>
<evidence type="ECO:0000313" key="4">
    <source>
        <dbReference type="Proteomes" id="UP000250123"/>
    </source>
</evidence>
<dbReference type="GO" id="GO:0004803">
    <property type="term" value="F:transposase activity"/>
    <property type="evidence" value="ECO:0007669"/>
    <property type="project" value="InterPro"/>
</dbReference>
<protein>
    <submittedName>
        <fullName evidence="3">Transposase</fullName>
    </submittedName>
</protein>
<reference evidence="4" key="1">
    <citation type="submission" date="2018-06" db="EMBL/GenBank/DDBJ databases">
        <authorList>
            <person name="Cea G.-C."/>
            <person name="William W."/>
        </authorList>
    </citation>
    <scope>NUCLEOTIDE SEQUENCE [LARGE SCALE GENOMIC DNA]</scope>
    <source>
        <strain evidence="4">DB21MT-2</strain>
    </source>
</reference>
<dbReference type="NCBIfam" id="NF033542">
    <property type="entry name" value="transpos_IS110"/>
    <property type="match status" value="1"/>
</dbReference>
<dbReference type="Pfam" id="PF01548">
    <property type="entry name" value="DEDD_Tnp_IS110"/>
    <property type="match status" value="1"/>
</dbReference>
<dbReference type="GO" id="GO:0003677">
    <property type="term" value="F:DNA binding"/>
    <property type="evidence" value="ECO:0007669"/>
    <property type="project" value="InterPro"/>
</dbReference>
<evidence type="ECO:0000259" key="2">
    <source>
        <dbReference type="Pfam" id="PF02371"/>
    </source>
</evidence>
<dbReference type="PANTHER" id="PTHR33055:SF3">
    <property type="entry name" value="PUTATIVE TRANSPOSASE FOR IS117-RELATED"/>
    <property type="match status" value="1"/>
</dbReference>
<sequence>MKVTTIAIDLAKNVFQVLGMTAEAKKVYNKRLNRAQLKELLCNTPACIVVMEACYSSHYWGRTAQQFGHTTKLIPAQHVTPFVRGNKNDSNDALAIFEASSRPNIRFVPIKSESQQEVLMMHRIRERIIKQRIACTNQARGLLVDFGIVFQQGFSAFERNMWDIINDSEQRPLLRYLVNQVYDDYLQMTKQLKGLNKLIKQKVEQTEAGLILLSMPGIGHVIASAFEACIDKGQAFNSPKELAVWLGLTPRQYASGNKSKIYGITKRGDSYLRKQLIHGARTVVCHAHKKDDALNQWITQLKARIGFNKATVATAHKLARIMWVLLRKQVLYQAQAGKIVEVTECAR</sequence>
<evidence type="ECO:0000259" key="1">
    <source>
        <dbReference type="Pfam" id="PF01548"/>
    </source>
</evidence>
<evidence type="ECO:0000313" key="3">
    <source>
        <dbReference type="EMBL" id="SQH75444.1"/>
    </source>
</evidence>
<organism evidence="3 4">
    <name type="scientific">Shewanella benthica</name>
    <dbReference type="NCBI Taxonomy" id="43661"/>
    <lineage>
        <taxon>Bacteria</taxon>
        <taxon>Pseudomonadati</taxon>
        <taxon>Pseudomonadota</taxon>
        <taxon>Gammaproteobacteria</taxon>
        <taxon>Alteromonadales</taxon>
        <taxon>Shewanellaceae</taxon>
        <taxon>Shewanella</taxon>
    </lineage>
</organism>
<proteinExistence type="predicted"/>
<dbReference type="Pfam" id="PF02371">
    <property type="entry name" value="Transposase_20"/>
    <property type="match status" value="1"/>
</dbReference>
<name>A0A330M1P0_9GAMM</name>
<dbReference type="Proteomes" id="UP000250123">
    <property type="component" value="Chromosome SHEWBE"/>
</dbReference>
<dbReference type="EMBL" id="LS483452">
    <property type="protein sequence ID" value="SQH75444.1"/>
    <property type="molecule type" value="Genomic_DNA"/>
</dbReference>
<dbReference type="PANTHER" id="PTHR33055">
    <property type="entry name" value="TRANSPOSASE FOR INSERTION SEQUENCE ELEMENT IS1111A"/>
    <property type="match status" value="1"/>
</dbReference>
<dbReference type="KEGG" id="sbk:SHEWBE_1478"/>
<dbReference type="OrthoDB" id="5289737at2"/>